<dbReference type="GO" id="GO:0005975">
    <property type="term" value="P:carbohydrate metabolic process"/>
    <property type="evidence" value="ECO:0007669"/>
    <property type="project" value="InterPro"/>
</dbReference>
<dbReference type="PANTHER" id="PTHR10587:SF133">
    <property type="entry name" value="CHITIN DEACETYLASE 1-RELATED"/>
    <property type="match status" value="1"/>
</dbReference>
<keyword evidence="3" id="KW-0732">Signal</keyword>
<dbReference type="GO" id="GO:0009272">
    <property type="term" value="P:fungal-type cell wall biogenesis"/>
    <property type="evidence" value="ECO:0007669"/>
    <property type="project" value="UniProtKB-ARBA"/>
</dbReference>
<comment type="caution">
    <text evidence="5">The sequence shown here is derived from an EMBL/GenBank/DDBJ whole genome shotgun (WGS) entry which is preliminary data.</text>
</comment>
<protein>
    <recommendedName>
        <fullName evidence="4">NodB homology domain-containing protein</fullName>
    </recommendedName>
</protein>
<dbReference type="Pfam" id="PF01522">
    <property type="entry name" value="Polysacc_deac_1"/>
    <property type="match status" value="1"/>
</dbReference>
<keyword evidence="6" id="KW-1185">Reference proteome</keyword>
<feature type="domain" description="NodB homology" evidence="4">
    <location>
        <begin position="112"/>
        <end position="316"/>
    </location>
</feature>
<dbReference type="STRING" id="765915.A0A1Y2I3C3"/>
<dbReference type="InterPro" id="IPR050248">
    <property type="entry name" value="Polysacc_deacetylase_ArnD"/>
</dbReference>
<reference evidence="5 6" key="1">
    <citation type="submission" date="2016-07" db="EMBL/GenBank/DDBJ databases">
        <title>Pervasive Adenine N6-methylation of Active Genes in Fungi.</title>
        <authorList>
            <consortium name="DOE Joint Genome Institute"/>
            <person name="Mondo S.J."/>
            <person name="Dannebaum R.O."/>
            <person name="Kuo R.C."/>
            <person name="Labutti K."/>
            <person name="Haridas S."/>
            <person name="Kuo A."/>
            <person name="Salamov A."/>
            <person name="Ahrendt S.R."/>
            <person name="Lipzen A."/>
            <person name="Sullivan W."/>
            <person name="Andreopoulos W.B."/>
            <person name="Clum A."/>
            <person name="Lindquist E."/>
            <person name="Daum C."/>
            <person name="Ramamoorthy G.K."/>
            <person name="Gryganskyi A."/>
            <person name="Culley D."/>
            <person name="Magnuson J.K."/>
            <person name="James T.Y."/>
            <person name="O'Malley M.A."/>
            <person name="Stajich J.E."/>
            <person name="Spatafora J.W."/>
            <person name="Visel A."/>
            <person name="Grigoriev I.V."/>
        </authorList>
    </citation>
    <scope>NUCLEOTIDE SEQUENCE [LARGE SCALE GENOMIC DNA]</scope>
    <source>
        <strain evidence="5 6">PL171</strain>
    </source>
</reference>
<dbReference type="GO" id="GO:0046872">
    <property type="term" value="F:metal ion binding"/>
    <property type="evidence" value="ECO:0007669"/>
    <property type="project" value="UniProtKB-KW"/>
</dbReference>
<evidence type="ECO:0000313" key="5">
    <source>
        <dbReference type="EMBL" id="ORZ40724.1"/>
    </source>
</evidence>
<dbReference type="OrthoDB" id="407355at2759"/>
<feature type="signal peptide" evidence="3">
    <location>
        <begin position="1"/>
        <end position="23"/>
    </location>
</feature>
<organism evidence="5 6">
    <name type="scientific">Catenaria anguillulae PL171</name>
    <dbReference type="NCBI Taxonomy" id="765915"/>
    <lineage>
        <taxon>Eukaryota</taxon>
        <taxon>Fungi</taxon>
        <taxon>Fungi incertae sedis</taxon>
        <taxon>Blastocladiomycota</taxon>
        <taxon>Blastocladiomycetes</taxon>
        <taxon>Blastocladiales</taxon>
        <taxon>Catenariaceae</taxon>
        <taxon>Catenaria</taxon>
    </lineage>
</organism>
<evidence type="ECO:0000256" key="3">
    <source>
        <dbReference type="SAM" id="SignalP"/>
    </source>
</evidence>
<dbReference type="GO" id="GO:0004099">
    <property type="term" value="F:chitin deacetylase activity"/>
    <property type="evidence" value="ECO:0007669"/>
    <property type="project" value="UniProtKB-ARBA"/>
</dbReference>
<feature type="chain" id="PRO_5012056366" description="NodB homology domain-containing protein" evidence="3">
    <location>
        <begin position="24"/>
        <end position="340"/>
    </location>
</feature>
<proteinExistence type="predicted"/>
<keyword evidence="2" id="KW-0378">Hydrolase</keyword>
<evidence type="ECO:0000313" key="6">
    <source>
        <dbReference type="Proteomes" id="UP000193411"/>
    </source>
</evidence>
<dbReference type="InterPro" id="IPR002509">
    <property type="entry name" value="NODB_dom"/>
</dbReference>
<keyword evidence="1" id="KW-0479">Metal-binding</keyword>
<dbReference type="SUPFAM" id="SSF88713">
    <property type="entry name" value="Glycoside hydrolase/deacetylase"/>
    <property type="match status" value="1"/>
</dbReference>
<gene>
    <name evidence="5" type="ORF">BCR44DRAFT_254585</name>
</gene>
<evidence type="ECO:0000256" key="1">
    <source>
        <dbReference type="ARBA" id="ARBA00022723"/>
    </source>
</evidence>
<dbReference type="Proteomes" id="UP000193411">
    <property type="component" value="Unassembled WGS sequence"/>
</dbReference>
<sequence length="340" mass="37615">MIFLTWQPLAVVLALATWQATHGTAAPADPTPPHFPPTSEWCYLSNCAQPPSELISHAVELDRQMFGGDAAPPVCGDRICNIQRGETCLSCPSDCGGPCRSTQPLVQCVTPGQMGLTFDDGSSPFTTELVRTLNRLEVPASFFVLGVNLQRDPALANATRFAYESGHLIGSHTYTHRSMGDSGIVQFSVRPPPRAPMPFSHLRTELLFTDLSVYSVIGRRPRIVRPPYLEFNAASMAFLETAGYSVVNINLDTFDWRFNQTAEATPQRVLAELQTQWETAKSQPSWIHLQHDTLGYSTAAIREIVSFLRARDVRFVTMDKCLGVDAYRGASPFLFLLLHV</sequence>
<dbReference type="GO" id="GO:0016020">
    <property type="term" value="C:membrane"/>
    <property type="evidence" value="ECO:0007669"/>
    <property type="project" value="TreeGrafter"/>
</dbReference>
<name>A0A1Y2I3C3_9FUNG</name>
<evidence type="ECO:0000256" key="2">
    <source>
        <dbReference type="ARBA" id="ARBA00022801"/>
    </source>
</evidence>
<dbReference type="Gene3D" id="3.20.20.370">
    <property type="entry name" value="Glycoside hydrolase/deacetylase"/>
    <property type="match status" value="1"/>
</dbReference>
<dbReference type="PROSITE" id="PS51677">
    <property type="entry name" value="NODB"/>
    <property type="match status" value="1"/>
</dbReference>
<dbReference type="InterPro" id="IPR011330">
    <property type="entry name" value="Glyco_hydro/deAcase_b/a-brl"/>
</dbReference>
<dbReference type="EMBL" id="MCFL01000002">
    <property type="protein sequence ID" value="ORZ40724.1"/>
    <property type="molecule type" value="Genomic_DNA"/>
</dbReference>
<evidence type="ECO:0000259" key="4">
    <source>
        <dbReference type="PROSITE" id="PS51677"/>
    </source>
</evidence>
<dbReference type="AlphaFoldDB" id="A0A1Y2I3C3"/>
<dbReference type="PANTHER" id="PTHR10587">
    <property type="entry name" value="GLYCOSYL TRANSFERASE-RELATED"/>
    <property type="match status" value="1"/>
</dbReference>
<accession>A0A1Y2I3C3</accession>